<name>A0A915J7H2_ROMCU</name>
<reference evidence="5" key="1">
    <citation type="submission" date="2022-11" db="UniProtKB">
        <authorList>
            <consortium name="WormBaseParasite"/>
        </authorList>
    </citation>
    <scope>IDENTIFICATION</scope>
</reference>
<dbReference type="InterPro" id="IPR051374">
    <property type="entry name" value="Ataxin-10/CTR86_families"/>
</dbReference>
<protein>
    <submittedName>
        <fullName evidence="5">Ataxin-10 domain-containing protein</fullName>
    </submittedName>
</protein>
<proteinExistence type="predicted"/>
<evidence type="ECO:0000313" key="5">
    <source>
        <dbReference type="WBParaSite" id="nRc.2.0.1.t22418-RA"/>
    </source>
</evidence>
<accession>A0A915J7H2</accession>
<dbReference type="PANTHER" id="PTHR13255">
    <property type="entry name" value="ATAXIN-10"/>
    <property type="match status" value="1"/>
</dbReference>
<evidence type="ECO:0000256" key="2">
    <source>
        <dbReference type="ARBA" id="ARBA00023306"/>
    </source>
</evidence>
<dbReference type="GO" id="GO:0051301">
    <property type="term" value="P:cell division"/>
    <property type="evidence" value="ECO:0007669"/>
    <property type="project" value="UniProtKB-KW"/>
</dbReference>
<organism evidence="4 5">
    <name type="scientific">Romanomermis culicivorax</name>
    <name type="common">Nematode worm</name>
    <dbReference type="NCBI Taxonomy" id="13658"/>
    <lineage>
        <taxon>Eukaryota</taxon>
        <taxon>Metazoa</taxon>
        <taxon>Ecdysozoa</taxon>
        <taxon>Nematoda</taxon>
        <taxon>Enoplea</taxon>
        <taxon>Dorylaimia</taxon>
        <taxon>Mermithida</taxon>
        <taxon>Mermithoidea</taxon>
        <taxon>Mermithidae</taxon>
        <taxon>Romanomermis</taxon>
    </lineage>
</organism>
<keyword evidence="2" id="KW-0131">Cell cycle</keyword>
<dbReference type="WBParaSite" id="nRc.2.0.1.t22418-RA">
    <property type="protein sequence ID" value="nRc.2.0.1.t22418-RA"/>
    <property type="gene ID" value="nRc.2.0.1.g22418"/>
</dbReference>
<dbReference type="InterPro" id="IPR019156">
    <property type="entry name" value="Ataxin-10_domain"/>
</dbReference>
<dbReference type="GO" id="GO:0005829">
    <property type="term" value="C:cytosol"/>
    <property type="evidence" value="ECO:0007669"/>
    <property type="project" value="TreeGrafter"/>
</dbReference>
<dbReference type="AlphaFoldDB" id="A0A915J7H2"/>
<dbReference type="PANTHER" id="PTHR13255:SF0">
    <property type="entry name" value="ATAXIN-10"/>
    <property type="match status" value="1"/>
</dbReference>
<feature type="domain" description="Ataxin-10" evidence="3">
    <location>
        <begin position="162"/>
        <end position="260"/>
    </location>
</feature>
<dbReference type="SUPFAM" id="SSF48371">
    <property type="entry name" value="ARM repeat"/>
    <property type="match status" value="1"/>
</dbReference>
<sequence length="264" mass="30412">MDGSQSEWLLYTIQYLLQLDDRILTDCWDSLNFEQQIFLLEVLSSIPTANSSKFQILHIYCRMTSQFFDPLNFSTTDNSRSQFFALFDIVTKFLCDFYSVEDADSRNLRNMSIAENIFGKTVKLLSEIQKLCREQHPLFKIDKNISEISGNLSAKRLFHGLKQNLVNLIANISYKCPKIQHKGFELEAIYLILDCTKLDPNNPFLTQWAILAIRNLLENCAENQTLVNQMKANSIADGLDEEFFQKLNVAPMLNPNGKVVFAKK</sequence>
<keyword evidence="4" id="KW-1185">Reference proteome</keyword>
<dbReference type="InterPro" id="IPR016024">
    <property type="entry name" value="ARM-type_fold"/>
</dbReference>
<evidence type="ECO:0000259" key="3">
    <source>
        <dbReference type="Pfam" id="PF09759"/>
    </source>
</evidence>
<evidence type="ECO:0000256" key="1">
    <source>
        <dbReference type="ARBA" id="ARBA00022618"/>
    </source>
</evidence>
<dbReference type="Pfam" id="PF09759">
    <property type="entry name" value="Atx10homo_assoc"/>
    <property type="match status" value="1"/>
</dbReference>
<evidence type="ECO:0000313" key="4">
    <source>
        <dbReference type="Proteomes" id="UP000887565"/>
    </source>
</evidence>
<dbReference type="Proteomes" id="UP000887565">
    <property type="component" value="Unplaced"/>
</dbReference>
<keyword evidence="1" id="KW-0132">Cell division</keyword>